<dbReference type="EMBL" id="UINC01174047">
    <property type="protein sequence ID" value="SVD79970.1"/>
    <property type="molecule type" value="Genomic_DNA"/>
</dbReference>
<gene>
    <name evidence="1" type="ORF">METZ01_LOCUS432824</name>
</gene>
<evidence type="ECO:0000313" key="1">
    <source>
        <dbReference type="EMBL" id="SVD79970.1"/>
    </source>
</evidence>
<feature type="non-terminal residue" evidence="1">
    <location>
        <position position="265"/>
    </location>
</feature>
<reference evidence="1" key="1">
    <citation type="submission" date="2018-05" db="EMBL/GenBank/DDBJ databases">
        <authorList>
            <person name="Lanie J.A."/>
            <person name="Ng W.-L."/>
            <person name="Kazmierczak K.M."/>
            <person name="Andrzejewski T.M."/>
            <person name="Davidsen T.M."/>
            <person name="Wayne K.J."/>
            <person name="Tettelin H."/>
            <person name="Glass J.I."/>
            <person name="Rusch D."/>
            <person name="Podicherti R."/>
            <person name="Tsui H.-C.T."/>
            <person name="Winkler M.E."/>
        </authorList>
    </citation>
    <scope>NUCLEOTIDE SEQUENCE</scope>
</reference>
<feature type="non-terminal residue" evidence="1">
    <location>
        <position position="1"/>
    </location>
</feature>
<accession>A0A382YA30</accession>
<sequence length="265" mass="30449">SYNIQLSQNSSWAVISVDTNTESLIYIDTEHIDWDEGWYWRVRPVYSDNSMGGWILAHPDIPNSTDRYFNIASARSSATATGNYQGEGITIFSSFFDYYSAAIDENGNEIWNSGDEELIYYNTDYYGQFFGAKLDDGAENYLPVVEYDLNNNIVWQEPADHFSHHDMIQLPNGNYMSIVEDIRLGPIPSDLDGGLSFLFMGLGYLANGFTDEFPWVGDRIVEWDQSGNEVWSWSSFDYYSMQDYDEIAGTWWTAFSEGKFDWTHA</sequence>
<name>A0A382YA30_9ZZZZ</name>
<organism evidence="1">
    <name type="scientific">marine metagenome</name>
    <dbReference type="NCBI Taxonomy" id="408172"/>
    <lineage>
        <taxon>unclassified sequences</taxon>
        <taxon>metagenomes</taxon>
        <taxon>ecological metagenomes</taxon>
    </lineage>
</organism>
<dbReference type="AlphaFoldDB" id="A0A382YA30"/>
<proteinExistence type="predicted"/>
<protein>
    <submittedName>
        <fullName evidence="1">Uncharacterized protein</fullName>
    </submittedName>
</protein>